<gene>
    <name evidence="5" type="ORF">L9F63_015844</name>
</gene>
<evidence type="ECO:0000256" key="2">
    <source>
        <dbReference type="ARBA" id="ARBA00023043"/>
    </source>
</evidence>
<dbReference type="Pfam" id="PF12796">
    <property type="entry name" value="Ank_2"/>
    <property type="match status" value="9"/>
</dbReference>
<feature type="repeat" description="ANK" evidence="3">
    <location>
        <begin position="723"/>
        <end position="755"/>
    </location>
</feature>
<feature type="region of interest" description="Disordered" evidence="4">
    <location>
        <begin position="19"/>
        <end position="60"/>
    </location>
</feature>
<accession>A0AAD8A4Y0</accession>
<dbReference type="SMART" id="SM00248">
    <property type="entry name" value="ANK"/>
    <property type="match status" value="28"/>
</dbReference>
<feature type="repeat" description="ANK" evidence="3">
    <location>
        <begin position="623"/>
        <end position="655"/>
    </location>
</feature>
<dbReference type="SUPFAM" id="SSF48403">
    <property type="entry name" value="Ankyrin repeat"/>
    <property type="match status" value="3"/>
</dbReference>
<keyword evidence="1" id="KW-0677">Repeat</keyword>
<feature type="repeat" description="ANK" evidence="3">
    <location>
        <begin position="1061"/>
        <end position="1093"/>
    </location>
</feature>
<evidence type="ECO:0008006" key="7">
    <source>
        <dbReference type="Google" id="ProtNLM"/>
    </source>
</evidence>
<evidence type="ECO:0000256" key="4">
    <source>
        <dbReference type="SAM" id="MobiDB-lite"/>
    </source>
</evidence>
<feature type="repeat" description="ANK" evidence="3">
    <location>
        <begin position="524"/>
        <end position="556"/>
    </location>
</feature>
<feature type="repeat" description="ANK" evidence="3">
    <location>
        <begin position="786"/>
        <end position="821"/>
    </location>
</feature>
<dbReference type="Pfam" id="PF13637">
    <property type="entry name" value="Ank_4"/>
    <property type="match status" value="1"/>
</dbReference>
<feature type="repeat" description="ANK" evidence="3">
    <location>
        <begin position="753"/>
        <end position="785"/>
    </location>
</feature>
<feature type="repeat" description="ANK" evidence="3">
    <location>
        <begin position="855"/>
        <end position="888"/>
    </location>
</feature>
<evidence type="ECO:0000313" key="6">
    <source>
        <dbReference type="Proteomes" id="UP001233999"/>
    </source>
</evidence>
<feature type="repeat" description="ANK" evidence="3">
    <location>
        <begin position="1094"/>
        <end position="1127"/>
    </location>
</feature>
<dbReference type="PANTHER" id="PTHR24198">
    <property type="entry name" value="ANKYRIN REPEAT AND PROTEIN KINASE DOMAIN-CONTAINING PROTEIN"/>
    <property type="match status" value="1"/>
</dbReference>
<feature type="compositionally biased region" description="Basic and acidic residues" evidence="4">
    <location>
        <begin position="50"/>
        <end position="60"/>
    </location>
</feature>
<dbReference type="Pfam" id="PF00023">
    <property type="entry name" value="Ank"/>
    <property type="match status" value="1"/>
</dbReference>
<feature type="repeat" description="ANK" evidence="3">
    <location>
        <begin position="656"/>
        <end position="689"/>
    </location>
</feature>
<feature type="repeat" description="ANK" evidence="3">
    <location>
        <begin position="458"/>
        <end position="490"/>
    </location>
</feature>
<feature type="repeat" description="ANK" evidence="3">
    <location>
        <begin position="590"/>
        <end position="622"/>
    </location>
</feature>
<reference evidence="5" key="1">
    <citation type="journal article" date="2023" name="IScience">
        <title>Live-bearing cockroach genome reveals convergent evolutionary mechanisms linked to viviparity in insects and beyond.</title>
        <authorList>
            <person name="Fouks B."/>
            <person name="Harrison M.C."/>
            <person name="Mikhailova A.A."/>
            <person name="Marchal E."/>
            <person name="English S."/>
            <person name="Carruthers M."/>
            <person name="Jennings E.C."/>
            <person name="Chiamaka E.L."/>
            <person name="Frigard R.A."/>
            <person name="Pippel M."/>
            <person name="Attardo G.M."/>
            <person name="Benoit J.B."/>
            <person name="Bornberg-Bauer E."/>
            <person name="Tobe S.S."/>
        </authorList>
    </citation>
    <scope>NUCLEOTIDE SEQUENCE</scope>
    <source>
        <strain evidence="5">Stay&amp;Tobe</strain>
    </source>
</reference>
<feature type="repeat" description="ANK" evidence="3">
    <location>
        <begin position="690"/>
        <end position="722"/>
    </location>
</feature>
<dbReference type="Gene3D" id="1.25.40.20">
    <property type="entry name" value="Ankyrin repeat-containing domain"/>
    <property type="match status" value="11"/>
</dbReference>
<dbReference type="EMBL" id="JASPKZ010003835">
    <property type="protein sequence ID" value="KAJ9592428.1"/>
    <property type="molecule type" value="Genomic_DNA"/>
</dbReference>
<proteinExistence type="predicted"/>
<feature type="repeat" description="ANK" evidence="3">
    <location>
        <begin position="958"/>
        <end position="990"/>
    </location>
</feature>
<keyword evidence="6" id="KW-1185">Reference proteome</keyword>
<dbReference type="Proteomes" id="UP001233999">
    <property type="component" value="Unassembled WGS sequence"/>
</dbReference>
<feature type="repeat" description="ANK" evidence="3">
    <location>
        <begin position="1196"/>
        <end position="1228"/>
    </location>
</feature>
<feature type="repeat" description="ANK" evidence="3">
    <location>
        <begin position="425"/>
        <end position="457"/>
    </location>
</feature>
<feature type="repeat" description="ANK" evidence="3">
    <location>
        <begin position="992"/>
        <end position="1024"/>
    </location>
</feature>
<dbReference type="PANTHER" id="PTHR24198:SF192">
    <property type="entry name" value="SERINE_THREONINE-PROTEIN PHOSPHATASE 6 REGULATORY ANKYRIN REPEAT SUBUNIT A"/>
    <property type="match status" value="1"/>
</dbReference>
<feature type="repeat" description="ANK" evidence="3">
    <location>
        <begin position="822"/>
        <end position="854"/>
    </location>
</feature>
<dbReference type="InterPro" id="IPR002110">
    <property type="entry name" value="Ankyrin_rpt"/>
</dbReference>
<protein>
    <recommendedName>
        <fullName evidence="7">Serine/threonine-protein phosphatase 6 regulatory ankyrin repeat subunit A</fullName>
    </recommendedName>
</protein>
<evidence type="ECO:0000256" key="3">
    <source>
        <dbReference type="PROSITE-ProRule" id="PRU00023"/>
    </source>
</evidence>
<organism evidence="5 6">
    <name type="scientific">Diploptera punctata</name>
    <name type="common">Pacific beetle cockroach</name>
    <dbReference type="NCBI Taxonomy" id="6984"/>
    <lineage>
        <taxon>Eukaryota</taxon>
        <taxon>Metazoa</taxon>
        <taxon>Ecdysozoa</taxon>
        <taxon>Arthropoda</taxon>
        <taxon>Hexapoda</taxon>
        <taxon>Insecta</taxon>
        <taxon>Pterygota</taxon>
        <taxon>Neoptera</taxon>
        <taxon>Polyneoptera</taxon>
        <taxon>Dictyoptera</taxon>
        <taxon>Blattodea</taxon>
        <taxon>Blaberoidea</taxon>
        <taxon>Blaberidae</taxon>
        <taxon>Diplopterinae</taxon>
        <taxon>Diploptera</taxon>
    </lineage>
</organism>
<feature type="repeat" description="ANK" evidence="3">
    <location>
        <begin position="1028"/>
        <end position="1060"/>
    </location>
</feature>
<reference evidence="5" key="2">
    <citation type="submission" date="2023-05" db="EMBL/GenBank/DDBJ databases">
        <authorList>
            <person name="Fouks B."/>
        </authorList>
    </citation>
    <scope>NUCLEOTIDE SEQUENCE</scope>
    <source>
        <strain evidence="5">Stay&amp;Tobe</strain>
        <tissue evidence="5">Testes</tissue>
    </source>
</reference>
<evidence type="ECO:0000313" key="5">
    <source>
        <dbReference type="EMBL" id="KAJ9592428.1"/>
    </source>
</evidence>
<feature type="repeat" description="ANK" evidence="3">
    <location>
        <begin position="1229"/>
        <end position="1261"/>
    </location>
</feature>
<dbReference type="InterPro" id="IPR036770">
    <property type="entry name" value="Ankyrin_rpt-contain_sf"/>
</dbReference>
<evidence type="ECO:0000256" key="1">
    <source>
        <dbReference type="ARBA" id="ARBA00022737"/>
    </source>
</evidence>
<name>A0AAD8A4Y0_DIPPU</name>
<sequence>MFELDGDFDLDENFLEEVFQPENEVSKKKGGAAKHSSPVDPVQSSKKHRLSEDNDSEIKNCKESGKEDLLSEIESKTLRDLACFESSNVLKMTPEMFPSDERRENVCQRIITREMAPVINTPNRTPLRQRKFPGPAGLLPEKDEMVNRSVLPTFTTTGGSDELLLCSQSSNSVFESALWLQVLSDFVHQTPVSHCEIPQVKYMVGVLSTGLSARRHYLNITSNNILNIYCSGNEGDIKNTTACFTHNETICYVYTICSSGYSTTKNSPRVCGFTPKVPRFGNSSGSQMSVSSPVASSSVLNCKNTPNNSRTCSTTVQNSNENCTTPILNSRNSCATSRSPVQYSSMSMEIRNYCWKGNYSNYNNGIKQQCRTYIISQNGVEYATANYNCCMGNKPPLVKAVFMGNVEEVRLLLGQKEDVNYQDPEKRSPLHAAAFRGNSLIVEALILNGARVNTKDSKWLTPLHRACCSGSEETVEILLKHKADINARDRNWQTPLHVAAANNAVQCAENLIPLLPNINVTDRGGRTSLHHAAYNGNHDMAELLLSHGCVVNACDKKDRRPLHWAAHMGYEDVVRLLLNHAADLNVKDKDLYTPLHAAAASGNVNVAQILLESGAEVDAKNSYGNTPLHIACLNGHANVCSELHYYGADINALNYRGQTPLHIAAASTHGVGCLEVLIKVGADINLQSEDGRTPLHMTAIHGRFTRSKTLIDNGAIVDSMDKDGCTALHIAALYGHELLSGTLLSFRADPNKRGRTPLHMCCLGGYVECCRKFLQAGVDLDAQDNTGKTPLHLAGFFVIYCSVDCLDLLVSSGANFQLQDAQYRIPLHYAAAQGQYPCVYALVGIGSQVNKQDVDGCTPLHQAAAQDVDGKCVEYLLQHKADPRIRDNQGYTAIHYAVAGGNQTGLEFLLAAVGSYFNLSGENMPKMTPLHLAAYHGHGDILRLLLPLFSNANIKDDTGKTPLDLASFKGHRLCVQLLLRCGGLVSVHDAVTQRTPVHAAVLNGHKECLLLLLENTEESQVVDSVDYKKRTPLMLAVAAGHSECVIILLKYGANTNLVDEDQHPALFRAVVHGHQESVELLVGQGASPTFQDRDGKSALHLAAACGHLSCLVTLLGNTNEDVGLLQDSQGCTVLHWSCYNGNANCVEYLLEQKHVRSMEGNPFSPVHCAVFQGSEHCLELLITHFGPSIVNLRDHRGRTPLHVAAFHNNVECMQLLLNQNASVEARDATGKTPLLLAAYSGQCNAIELLLDWKANIKACDLQSNTALHHACQRKHSRSAMLLLSRTDDPEVVNMANKELRTPLHLSSRHGMVAVTRLLLEKGANVLAVDCNGMTPALACAPDPDVAECLAIILSMYPSVTLLAQQPNNFQKDHLQSE</sequence>
<feature type="repeat" description="ANK" evidence="3">
    <location>
        <begin position="1298"/>
        <end position="1330"/>
    </location>
</feature>
<feature type="repeat" description="ANK" evidence="3">
    <location>
        <begin position="491"/>
        <end position="523"/>
    </location>
</feature>
<comment type="caution">
    <text evidence="5">The sequence shown here is derived from an EMBL/GenBank/DDBJ whole genome shotgun (WGS) entry which is preliminary data.</text>
</comment>
<dbReference type="PROSITE" id="PS50297">
    <property type="entry name" value="ANK_REP_REGION"/>
    <property type="match status" value="19"/>
</dbReference>
<feature type="repeat" description="ANK" evidence="3">
    <location>
        <begin position="925"/>
        <end position="957"/>
    </location>
</feature>
<dbReference type="PROSITE" id="PS50088">
    <property type="entry name" value="ANK_REPEAT"/>
    <property type="match status" value="23"/>
</dbReference>
<dbReference type="PRINTS" id="PR01415">
    <property type="entry name" value="ANKYRIN"/>
</dbReference>
<feature type="non-terminal residue" evidence="5">
    <location>
        <position position="1"/>
    </location>
</feature>
<keyword evidence="2 3" id="KW-0040">ANK repeat</keyword>
<feature type="repeat" description="ANK" evidence="3">
    <location>
        <begin position="557"/>
        <end position="589"/>
    </location>
</feature>